<evidence type="ECO:0000313" key="2">
    <source>
        <dbReference type="EMBL" id="KAL0959047.1"/>
    </source>
</evidence>
<protein>
    <submittedName>
        <fullName evidence="2">Uncharacterized protein</fullName>
    </submittedName>
</protein>
<proteinExistence type="predicted"/>
<keyword evidence="3" id="KW-1185">Reference proteome</keyword>
<evidence type="ECO:0000313" key="3">
    <source>
        <dbReference type="Proteomes" id="UP001556367"/>
    </source>
</evidence>
<reference evidence="3" key="1">
    <citation type="submission" date="2024-06" db="EMBL/GenBank/DDBJ databases">
        <title>Multi-omics analyses provide insights into the biosynthesis of the anticancer antibiotic pleurotin in Hohenbuehelia grisea.</title>
        <authorList>
            <person name="Weaver J.A."/>
            <person name="Alberti F."/>
        </authorList>
    </citation>
    <scope>NUCLEOTIDE SEQUENCE [LARGE SCALE GENOMIC DNA]</scope>
    <source>
        <strain evidence="3">T-177</strain>
    </source>
</reference>
<name>A0ABR3JU54_9AGAR</name>
<organism evidence="2 3">
    <name type="scientific">Hohenbuehelia grisea</name>
    <dbReference type="NCBI Taxonomy" id="104357"/>
    <lineage>
        <taxon>Eukaryota</taxon>
        <taxon>Fungi</taxon>
        <taxon>Dikarya</taxon>
        <taxon>Basidiomycota</taxon>
        <taxon>Agaricomycotina</taxon>
        <taxon>Agaricomycetes</taxon>
        <taxon>Agaricomycetidae</taxon>
        <taxon>Agaricales</taxon>
        <taxon>Pleurotineae</taxon>
        <taxon>Pleurotaceae</taxon>
        <taxon>Hohenbuehelia</taxon>
    </lineage>
</organism>
<feature type="signal peptide" evidence="1">
    <location>
        <begin position="1"/>
        <end position="18"/>
    </location>
</feature>
<sequence length="204" mass="21188">MMLAKLLQLALFVALCNSQTVTLSAVDPTGTDAPGLIGPTNSVSITPIGVGANGETTYLEHQVKSAALERVGSGLSFTTVPVERFTMTGTIIADGSVYIYSHIPTATTNKNDDTAVVQTCRFGSDGQGECVDKFWPVGESNAETITVTYGGTARPFYTLTAGNAQSGGGSSSGSGNSAVSRLIRRDVLILGLSLLPIHVMLMIV</sequence>
<feature type="chain" id="PRO_5046067163" evidence="1">
    <location>
        <begin position="19"/>
        <end position="204"/>
    </location>
</feature>
<gene>
    <name evidence="2" type="ORF">HGRIS_014350</name>
</gene>
<accession>A0ABR3JU54</accession>
<evidence type="ECO:0000256" key="1">
    <source>
        <dbReference type="SAM" id="SignalP"/>
    </source>
</evidence>
<keyword evidence="1" id="KW-0732">Signal</keyword>
<dbReference type="Proteomes" id="UP001556367">
    <property type="component" value="Unassembled WGS sequence"/>
</dbReference>
<dbReference type="EMBL" id="JASNQZ010000003">
    <property type="protein sequence ID" value="KAL0959047.1"/>
    <property type="molecule type" value="Genomic_DNA"/>
</dbReference>
<comment type="caution">
    <text evidence="2">The sequence shown here is derived from an EMBL/GenBank/DDBJ whole genome shotgun (WGS) entry which is preliminary data.</text>
</comment>